<proteinExistence type="predicted"/>
<evidence type="ECO:0000256" key="3">
    <source>
        <dbReference type="ARBA" id="ARBA00022989"/>
    </source>
</evidence>
<evidence type="ECO:0000256" key="4">
    <source>
        <dbReference type="ARBA" id="ARBA00023136"/>
    </source>
</evidence>
<evidence type="ECO:0000256" key="1">
    <source>
        <dbReference type="ARBA" id="ARBA00004141"/>
    </source>
</evidence>
<feature type="region of interest" description="Disordered" evidence="5">
    <location>
        <begin position="606"/>
        <end position="648"/>
    </location>
</feature>
<evidence type="ECO:0000256" key="5">
    <source>
        <dbReference type="SAM" id="MobiDB-lite"/>
    </source>
</evidence>
<feature type="compositionally biased region" description="Low complexity" evidence="5">
    <location>
        <begin position="692"/>
        <end position="725"/>
    </location>
</feature>
<feature type="compositionally biased region" description="Basic and acidic residues" evidence="5">
    <location>
        <begin position="845"/>
        <end position="854"/>
    </location>
</feature>
<dbReference type="AlphaFoldDB" id="A0AA85JNW2"/>
<dbReference type="Proteomes" id="UP000050795">
    <property type="component" value="Unassembled WGS sequence"/>
</dbReference>
<keyword evidence="7" id="KW-1185">Reference proteome</keyword>
<name>A0AA85JNW2_TRIRE</name>
<organism evidence="7 8">
    <name type="scientific">Trichobilharzia regenti</name>
    <name type="common">Nasal bird schistosome</name>
    <dbReference type="NCBI Taxonomy" id="157069"/>
    <lineage>
        <taxon>Eukaryota</taxon>
        <taxon>Metazoa</taxon>
        <taxon>Spiralia</taxon>
        <taxon>Lophotrochozoa</taxon>
        <taxon>Platyhelminthes</taxon>
        <taxon>Trematoda</taxon>
        <taxon>Digenea</taxon>
        <taxon>Strigeidida</taxon>
        <taxon>Schistosomatoidea</taxon>
        <taxon>Schistosomatidae</taxon>
        <taxon>Trichobilharzia</taxon>
    </lineage>
</organism>
<keyword evidence="4 6" id="KW-0472">Membrane</keyword>
<keyword evidence="3 6" id="KW-1133">Transmembrane helix</keyword>
<dbReference type="Gene3D" id="1.20.140.150">
    <property type="match status" value="1"/>
</dbReference>
<evidence type="ECO:0000256" key="2">
    <source>
        <dbReference type="ARBA" id="ARBA00022692"/>
    </source>
</evidence>
<feature type="region of interest" description="Disordered" evidence="5">
    <location>
        <begin position="838"/>
        <end position="869"/>
    </location>
</feature>
<feature type="region of interest" description="Disordered" evidence="5">
    <location>
        <begin position="341"/>
        <end position="364"/>
    </location>
</feature>
<reference evidence="7" key="1">
    <citation type="submission" date="2022-06" db="EMBL/GenBank/DDBJ databases">
        <authorList>
            <person name="Berger JAMES D."/>
            <person name="Berger JAMES D."/>
        </authorList>
    </citation>
    <scope>NUCLEOTIDE SEQUENCE [LARGE SCALE GENOMIC DNA]</scope>
</reference>
<dbReference type="Pfam" id="PF00822">
    <property type="entry name" value="PMP22_Claudin"/>
    <property type="match status" value="1"/>
</dbReference>
<evidence type="ECO:0000256" key="6">
    <source>
        <dbReference type="SAM" id="Phobius"/>
    </source>
</evidence>
<sequence>METESDMKSFHRMPSERRRKLWSLAARAAVKCPDDVEKEVIIHQEGSVTKGSGSLAKTQDSGVSVDFTSDNQPYSTTCSPYTSHSHCRISLDTECSGNYEYGRLAKTSKQPYENQPGVTLSADLSDSAYNERGRSYVSKRKSVFSIPHIPSHLSSISTNIRRIRTASKQFDTSIKQGSADTSGLGSSLDWVSLEAGQIPFHRKMSTQYFSNPRDTVTVHCSLDEKQISHPLMRKKHLTSDDVDSEHQRQQYQESSMKTFSTFGNPREFDKGKVYLPSYQVRQKPIQPFKEHYYKQQSDFQTETAVSISAPCSPYRPSTDIPSRHVIRDPHIIAKSFDSAYTTTTRRRPHQLSYSPTTHLGEPSDRGIPVGYYEPAQDPANEWPGITKSDHAYLRYASDKDGISQTKMISGITKHSMHRPPVYRRIQQQYLPSHLQDRKQKSLYKRSLTLGDNVEHMHTDWMEMKPKMYSSTHMYTVPPPTNEKEAYYNGLLMQQKYKDAYIDAKFKRFSQKYPLDVDDTCEESELQSLLQQEPQDLHQFQSAMHSSNRRRWTSAEIPEVKITPVFVGLSGIQYEEENDDGDDDAVYNYPKYSTGRKRPYEEEFLSHPLVPSAPPPPFAPSAAAAAAGATATAQLHPPHHPLPHYEDPTVKSKLDISHNKYLTPPYNEGVSFRRAVSLDKPAYALSSLHEQHQQPQIQQQHQQYQRYQQRQQQPQQLEQQYRQPQHVGEEESLESKFTRQYRFKYRLPYYSTSLDYPSSSSSKARPLLHPGYVQTYNIISPIEEKGDYELETKRYQKTEGKTNHQDIDDIIENNEKIYSVQTKEKDGFSRDLEKSIIQPHPMPTDIKTDGSKHTADGSISDNSSSSINNHNINKHKFYETTDMNISKPFNASSFDEIIPYDKSIPVTHKEVRISETQPIVAISKKSINLSSNEINIQSKLLPTSHTTPPPTGSAGGGGGSVLKVSVQLGENEIQEFAEYWDHSIFSRARVTAVCLAGVASVCLVCTVCASTWLYQGYAENITYSGFWKRCSYFNRTCEITLPFLTKHEGWQDGAFFILILAILLSFLGLSLSVAGHLVYALPKRLYYFHSGGEAHVVAAFVTALSVLIYHITIRLHLRTEGPVNFGEAYGISWFACFLHLLAAILLLLDEIINELVNLATRVHCIRSCLKCIIQTYSKTIQKKRQLLTHYNTRFTNGK</sequence>
<keyword evidence="2 6" id="KW-0812">Transmembrane</keyword>
<reference evidence="8" key="2">
    <citation type="submission" date="2023-11" db="UniProtKB">
        <authorList>
            <consortium name="WormBaseParasite"/>
        </authorList>
    </citation>
    <scope>IDENTIFICATION</scope>
</reference>
<dbReference type="InterPro" id="IPR004031">
    <property type="entry name" value="PMP22/EMP/MP20/Claudin"/>
</dbReference>
<feature type="compositionally biased region" description="Low complexity" evidence="5">
    <location>
        <begin position="619"/>
        <end position="635"/>
    </location>
</feature>
<feature type="transmembrane region" description="Helical" evidence="6">
    <location>
        <begin position="1130"/>
        <end position="1147"/>
    </location>
</feature>
<dbReference type="WBParaSite" id="TREG1_35180.1">
    <property type="protein sequence ID" value="TREG1_35180.1"/>
    <property type="gene ID" value="TREG1_35180"/>
</dbReference>
<evidence type="ECO:0000313" key="8">
    <source>
        <dbReference type="WBParaSite" id="TREG1_35180.1"/>
    </source>
</evidence>
<accession>A0AA85JNW2</accession>
<dbReference type="GO" id="GO:0016020">
    <property type="term" value="C:membrane"/>
    <property type="evidence" value="ECO:0007669"/>
    <property type="project" value="UniProtKB-SubCell"/>
</dbReference>
<feature type="compositionally biased region" description="Low complexity" evidence="5">
    <location>
        <begin position="857"/>
        <end position="869"/>
    </location>
</feature>
<feature type="transmembrane region" description="Helical" evidence="6">
    <location>
        <begin position="989"/>
        <end position="1013"/>
    </location>
</feature>
<feature type="transmembrane region" description="Helical" evidence="6">
    <location>
        <begin position="1053"/>
        <end position="1080"/>
    </location>
</feature>
<feature type="transmembrane region" description="Helical" evidence="6">
    <location>
        <begin position="1092"/>
        <end position="1110"/>
    </location>
</feature>
<feature type="region of interest" description="Disordered" evidence="5">
    <location>
        <begin position="686"/>
        <end position="732"/>
    </location>
</feature>
<protein>
    <submittedName>
        <fullName evidence="8">Uncharacterized protein</fullName>
    </submittedName>
</protein>
<evidence type="ECO:0000313" key="7">
    <source>
        <dbReference type="Proteomes" id="UP000050795"/>
    </source>
</evidence>
<comment type="subcellular location">
    <subcellularLocation>
        <location evidence="1">Membrane</location>
        <topology evidence="1">Multi-pass membrane protein</topology>
    </subcellularLocation>
</comment>